<dbReference type="SMART" id="SM00387">
    <property type="entry name" value="HATPase_c"/>
    <property type="match status" value="1"/>
</dbReference>
<dbReference type="PANTHER" id="PTHR43065:SF42">
    <property type="entry name" value="TWO-COMPONENT SENSOR PPRA"/>
    <property type="match status" value="1"/>
</dbReference>
<dbReference type="Pfam" id="PF00512">
    <property type="entry name" value="HisKA"/>
    <property type="match status" value="1"/>
</dbReference>
<evidence type="ECO:0000256" key="1">
    <source>
        <dbReference type="ARBA" id="ARBA00000085"/>
    </source>
</evidence>
<dbReference type="InterPro" id="IPR036890">
    <property type="entry name" value="HATPase_C_sf"/>
</dbReference>
<feature type="region of interest" description="Disordered" evidence="4">
    <location>
        <begin position="310"/>
        <end position="331"/>
    </location>
</feature>
<dbReference type="InterPro" id="IPR004358">
    <property type="entry name" value="Sig_transdc_His_kin-like_C"/>
</dbReference>
<evidence type="ECO:0000259" key="5">
    <source>
        <dbReference type="PROSITE" id="PS50109"/>
    </source>
</evidence>
<feature type="compositionally biased region" description="Low complexity" evidence="4">
    <location>
        <begin position="319"/>
        <end position="329"/>
    </location>
</feature>
<keyword evidence="6" id="KW-0418">Kinase</keyword>
<dbReference type="InterPro" id="IPR005467">
    <property type="entry name" value="His_kinase_dom"/>
</dbReference>
<evidence type="ECO:0000256" key="3">
    <source>
        <dbReference type="ARBA" id="ARBA00022553"/>
    </source>
</evidence>
<dbReference type="InterPro" id="IPR036097">
    <property type="entry name" value="HisK_dim/P_sf"/>
</dbReference>
<evidence type="ECO:0000256" key="2">
    <source>
        <dbReference type="ARBA" id="ARBA00012438"/>
    </source>
</evidence>
<reference evidence="6" key="1">
    <citation type="submission" date="2019-02" db="EMBL/GenBank/DDBJ databases">
        <authorList>
            <person name="Gruber-Vodicka R. H."/>
            <person name="Seah K. B. B."/>
        </authorList>
    </citation>
    <scope>NUCLEOTIDE SEQUENCE</scope>
    <source>
        <strain evidence="6">BECK_DK47</strain>
    </source>
</reference>
<keyword evidence="6" id="KW-0808">Transferase</keyword>
<dbReference type="PANTHER" id="PTHR43065">
    <property type="entry name" value="SENSOR HISTIDINE KINASE"/>
    <property type="match status" value="1"/>
</dbReference>
<dbReference type="InterPro" id="IPR003661">
    <property type="entry name" value="HisK_dim/P_dom"/>
</dbReference>
<protein>
    <recommendedName>
        <fullName evidence="2">histidine kinase</fullName>
        <ecNumber evidence="2">2.7.13.3</ecNumber>
    </recommendedName>
</protein>
<sequence>MANRTKKFEKSYSALIEYERAGKSFSREEMAKEVGWAEATVRTYLSKKWASFIIRESSDRYRVNGLVGRYSLEKYLRSMSQVEHERLQRELDNKQVALSRSQQVAGLGVMASGLAHEILQPVQAILATAENCRAEAESDGITAPFLTEDLDRITRLAGRIRGLIDHMRLFAREREPQAETLALAAVVEEVFSLFGQQLKNRGIRVESAFPPGLPPVFMDRVQLEQVFLNLISNAREALEQGAGEDKAIRIEASAPGGWVEVVFSDTGGGIAPENLERLFEPFFTTKEKGAGLGLYIVRDILEASGGNIRADSGEREADSGAGQAGSAGDRGARFILELPIAREGEPE</sequence>
<dbReference type="SUPFAM" id="SSF47384">
    <property type="entry name" value="Homodimeric domain of signal transducing histidine kinase"/>
    <property type="match status" value="1"/>
</dbReference>
<evidence type="ECO:0000256" key="4">
    <source>
        <dbReference type="SAM" id="MobiDB-lite"/>
    </source>
</evidence>
<dbReference type="InterPro" id="IPR003594">
    <property type="entry name" value="HATPase_dom"/>
</dbReference>
<dbReference type="Gene3D" id="1.10.287.130">
    <property type="match status" value="1"/>
</dbReference>
<dbReference type="GO" id="GO:0000155">
    <property type="term" value="F:phosphorelay sensor kinase activity"/>
    <property type="evidence" value="ECO:0007669"/>
    <property type="project" value="InterPro"/>
</dbReference>
<name>A0A450SCY4_9GAMM</name>
<dbReference type="SMART" id="SM00388">
    <property type="entry name" value="HisKA"/>
    <property type="match status" value="1"/>
</dbReference>
<feature type="domain" description="Histidine kinase" evidence="5">
    <location>
        <begin position="113"/>
        <end position="342"/>
    </location>
</feature>
<comment type="catalytic activity">
    <reaction evidence="1">
        <text>ATP + protein L-histidine = ADP + protein N-phospho-L-histidine.</text>
        <dbReference type="EC" id="2.7.13.3"/>
    </reaction>
</comment>
<dbReference type="Gene3D" id="3.30.565.10">
    <property type="entry name" value="Histidine kinase-like ATPase, C-terminal domain"/>
    <property type="match status" value="1"/>
</dbReference>
<organism evidence="6">
    <name type="scientific">Candidatus Kentrum sp. DK</name>
    <dbReference type="NCBI Taxonomy" id="2126562"/>
    <lineage>
        <taxon>Bacteria</taxon>
        <taxon>Pseudomonadati</taxon>
        <taxon>Pseudomonadota</taxon>
        <taxon>Gammaproteobacteria</taxon>
        <taxon>Candidatus Kentrum</taxon>
    </lineage>
</organism>
<gene>
    <name evidence="6" type="ORF">BECKDK2373B_GA0170837_102729</name>
</gene>
<dbReference type="EC" id="2.7.13.3" evidence="2"/>
<dbReference type="AlphaFoldDB" id="A0A450SCY4"/>
<dbReference type="PRINTS" id="PR00344">
    <property type="entry name" value="BCTRLSENSOR"/>
</dbReference>
<dbReference type="EMBL" id="CAADEX010000027">
    <property type="protein sequence ID" value="VFJ50269.1"/>
    <property type="molecule type" value="Genomic_DNA"/>
</dbReference>
<evidence type="ECO:0000313" key="6">
    <source>
        <dbReference type="EMBL" id="VFJ50269.1"/>
    </source>
</evidence>
<dbReference type="CDD" id="cd00082">
    <property type="entry name" value="HisKA"/>
    <property type="match status" value="1"/>
</dbReference>
<dbReference type="Pfam" id="PF02518">
    <property type="entry name" value="HATPase_c"/>
    <property type="match status" value="1"/>
</dbReference>
<accession>A0A450SCY4</accession>
<dbReference type="PROSITE" id="PS50109">
    <property type="entry name" value="HIS_KIN"/>
    <property type="match status" value="1"/>
</dbReference>
<keyword evidence="3" id="KW-0597">Phosphoprotein</keyword>
<dbReference type="SUPFAM" id="SSF55874">
    <property type="entry name" value="ATPase domain of HSP90 chaperone/DNA topoisomerase II/histidine kinase"/>
    <property type="match status" value="1"/>
</dbReference>
<proteinExistence type="predicted"/>